<organism evidence="1 3">
    <name type="scientific">Collimonas pratensis</name>
    <dbReference type="NCBI Taxonomy" id="279113"/>
    <lineage>
        <taxon>Bacteria</taxon>
        <taxon>Pseudomonadati</taxon>
        <taxon>Pseudomonadota</taxon>
        <taxon>Betaproteobacteria</taxon>
        <taxon>Burkholderiales</taxon>
        <taxon>Oxalobacteraceae</taxon>
        <taxon>Collimonas</taxon>
    </lineage>
</organism>
<dbReference type="EMBL" id="CP013236">
    <property type="protein sequence ID" value="AMP12607.1"/>
    <property type="molecule type" value="Genomic_DNA"/>
</dbReference>
<name>A0A127PY71_9BURK</name>
<evidence type="ECO:0000313" key="3">
    <source>
        <dbReference type="Proteomes" id="UP000074561"/>
    </source>
</evidence>
<protein>
    <submittedName>
        <fullName evidence="1">Uncharacterized protein</fullName>
    </submittedName>
</protein>
<sequence>MATVSALWGRLISSMSYREIDTMLKENEDKLAKMRSSVLYIER</sequence>
<dbReference type="PATRIC" id="fig|279113.10.peg.317"/>
<dbReference type="EMBL" id="CP013234">
    <property type="protein sequence ID" value="AMP02716.1"/>
    <property type="molecule type" value="Genomic_DNA"/>
</dbReference>
<dbReference type="Proteomes" id="UP000074914">
    <property type="component" value="Chromosome"/>
</dbReference>
<keyword evidence="4" id="KW-1185">Reference proteome</keyword>
<evidence type="ECO:0000313" key="4">
    <source>
        <dbReference type="Proteomes" id="UP000074914"/>
    </source>
</evidence>
<evidence type="ECO:0000313" key="1">
    <source>
        <dbReference type="EMBL" id="AMP02716.1"/>
    </source>
</evidence>
<evidence type="ECO:0000313" key="2">
    <source>
        <dbReference type="EMBL" id="AMP12607.1"/>
    </source>
</evidence>
<accession>A0A127PY71</accession>
<dbReference type="Proteomes" id="UP000074561">
    <property type="component" value="Chromosome"/>
</dbReference>
<dbReference type="KEGG" id="cpra:CPter91_0317"/>
<reference evidence="3 4" key="1">
    <citation type="submission" date="2015-11" db="EMBL/GenBank/DDBJ databases">
        <title>Exploring the genomic traits of fungus-feeding bacterial genus Collimonas.</title>
        <authorList>
            <person name="Song C."/>
            <person name="Schmidt R."/>
            <person name="de Jager V."/>
            <person name="Krzyzanowska D."/>
            <person name="Jongedijk E."/>
            <person name="Cankar K."/>
            <person name="Beekwilder J."/>
            <person name="van Veen A."/>
            <person name="de Boer W."/>
            <person name="van Veen J.A."/>
            <person name="Garbeva P."/>
        </authorList>
    </citation>
    <scope>NUCLEOTIDE SEQUENCE [LARGE SCALE GENOMIC DNA]</scope>
    <source>
        <strain evidence="2 4">Ter291</strain>
        <strain evidence="1 3">Ter91</strain>
    </source>
</reference>
<dbReference type="AlphaFoldDB" id="A0A127PY71"/>
<dbReference type="STRING" id="279113.CPter91_0317"/>
<gene>
    <name evidence="2" type="ORF">CPter291_0315</name>
    <name evidence="1" type="ORF">CPter91_0317</name>
</gene>
<proteinExistence type="predicted"/>